<evidence type="ECO:0000313" key="5">
    <source>
        <dbReference type="Proteomes" id="UP001329430"/>
    </source>
</evidence>
<dbReference type="InterPro" id="IPR009071">
    <property type="entry name" value="HMG_box_dom"/>
</dbReference>
<dbReference type="EMBL" id="JAVRBK010000006">
    <property type="protein sequence ID" value="KAK5642223.1"/>
    <property type="molecule type" value="Genomic_DNA"/>
</dbReference>
<evidence type="ECO:0000256" key="1">
    <source>
        <dbReference type="PROSITE-ProRule" id="PRU00267"/>
    </source>
</evidence>
<feature type="compositionally biased region" description="Low complexity" evidence="2">
    <location>
        <begin position="92"/>
        <end position="112"/>
    </location>
</feature>
<protein>
    <recommendedName>
        <fullName evidence="3">HMG box domain-containing protein</fullName>
    </recommendedName>
</protein>
<keyword evidence="5" id="KW-1185">Reference proteome</keyword>
<reference evidence="4 5" key="1">
    <citation type="journal article" date="2024" name="Insects">
        <title>An Improved Chromosome-Level Genome Assembly of the Firefly Pyrocoelia pectoralis.</title>
        <authorList>
            <person name="Fu X."/>
            <person name="Meyer-Rochow V.B."/>
            <person name="Ballantyne L."/>
            <person name="Zhu X."/>
        </authorList>
    </citation>
    <scope>NUCLEOTIDE SEQUENCE [LARGE SCALE GENOMIC DNA]</scope>
    <source>
        <strain evidence="4">XCY_ONT2</strain>
    </source>
</reference>
<dbReference type="GO" id="GO:0003677">
    <property type="term" value="F:DNA binding"/>
    <property type="evidence" value="ECO:0007669"/>
    <property type="project" value="UniProtKB-UniRule"/>
</dbReference>
<keyword evidence="1" id="KW-0539">Nucleus</keyword>
<proteinExistence type="predicted"/>
<feature type="domain" description="HMG box" evidence="3">
    <location>
        <begin position="29"/>
        <end position="85"/>
    </location>
</feature>
<feature type="compositionally biased region" description="Basic and acidic residues" evidence="2">
    <location>
        <begin position="53"/>
        <end position="64"/>
    </location>
</feature>
<dbReference type="SUPFAM" id="SSF47095">
    <property type="entry name" value="HMG-box"/>
    <property type="match status" value="1"/>
</dbReference>
<evidence type="ECO:0000259" key="3">
    <source>
        <dbReference type="PROSITE" id="PS50118"/>
    </source>
</evidence>
<name>A0AAN7V8J8_9COLE</name>
<feature type="region of interest" description="Disordered" evidence="2">
    <location>
        <begin position="53"/>
        <end position="112"/>
    </location>
</feature>
<keyword evidence="1" id="KW-0238">DNA-binding</keyword>
<accession>A0AAN7V8J8</accession>
<sequence length="112" mass="12974">MDSSKPSSSDNSKRVKITRFPFINYLAVFRRNNPKISTIESAKQAGACWRKMSMEEKKRYRDEAASAPRTMKRRRSTHRKSKTYRRKRSARSSRSTSSRTSTTTSSTNRSSN</sequence>
<dbReference type="PROSITE" id="PS50118">
    <property type="entry name" value="HMG_BOX_2"/>
    <property type="match status" value="1"/>
</dbReference>
<dbReference type="Pfam" id="PF00505">
    <property type="entry name" value="HMG_box"/>
    <property type="match status" value="1"/>
</dbReference>
<feature type="compositionally biased region" description="Basic residues" evidence="2">
    <location>
        <begin position="70"/>
        <end position="91"/>
    </location>
</feature>
<organism evidence="4 5">
    <name type="scientific">Pyrocoelia pectoralis</name>
    <dbReference type="NCBI Taxonomy" id="417401"/>
    <lineage>
        <taxon>Eukaryota</taxon>
        <taxon>Metazoa</taxon>
        <taxon>Ecdysozoa</taxon>
        <taxon>Arthropoda</taxon>
        <taxon>Hexapoda</taxon>
        <taxon>Insecta</taxon>
        <taxon>Pterygota</taxon>
        <taxon>Neoptera</taxon>
        <taxon>Endopterygota</taxon>
        <taxon>Coleoptera</taxon>
        <taxon>Polyphaga</taxon>
        <taxon>Elateriformia</taxon>
        <taxon>Elateroidea</taxon>
        <taxon>Lampyridae</taxon>
        <taxon>Lampyrinae</taxon>
        <taxon>Pyrocoelia</taxon>
    </lineage>
</organism>
<feature type="DNA-binding region" description="HMG box" evidence="1">
    <location>
        <begin position="29"/>
        <end position="85"/>
    </location>
</feature>
<comment type="caution">
    <text evidence="4">The sequence shown here is derived from an EMBL/GenBank/DDBJ whole genome shotgun (WGS) entry which is preliminary data.</text>
</comment>
<evidence type="ECO:0000256" key="2">
    <source>
        <dbReference type="SAM" id="MobiDB-lite"/>
    </source>
</evidence>
<gene>
    <name evidence="4" type="ORF">RI129_008390</name>
</gene>
<dbReference type="AlphaFoldDB" id="A0AAN7V8J8"/>
<dbReference type="Gene3D" id="1.10.30.10">
    <property type="entry name" value="High mobility group box domain"/>
    <property type="match status" value="1"/>
</dbReference>
<dbReference type="Proteomes" id="UP001329430">
    <property type="component" value="Chromosome 6"/>
</dbReference>
<dbReference type="GO" id="GO:0005634">
    <property type="term" value="C:nucleus"/>
    <property type="evidence" value="ECO:0007669"/>
    <property type="project" value="UniProtKB-UniRule"/>
</dbReference>
<dbReference type="InterPro" id="IPR036910">
    <property type="entry name" value="HMG_box_dom_sf"/>
</dbReference>
<evidence type="ECO:0000313" key="4">
    <source>
        <dbReference type="EMBL" id="KAK5642223.1"/>
    </source>
</evidence>